<evidence type="ECO:0000313" key="6">
    <source>
        <dbReference type="Proteomes" id="UP000825729"/>
    </source>
</evidence>
<dbReference type="InterPro" id="IPR032867">
    <property type="entry name" value="DYW_dom"/>
</dbReference>
<dbReference type="Pfam" id="PF01535">
    <property type="entry name" value="PPR"/>
    <property type="match status" value="4"/>
</dbReference>
<evidence type="ECO:0000256" key="1">
    <source>
        <dbReference type="ARBA" id="ARBA00006643"/>
    </source>
</evidence>
<evidence type="ECO:0000256" key="3">
    <source>
        <dbReference type="PROSITE-ProRule" id="PRU00708"/>
    </source>
</evidence>
<dbReference type="PANTHER" id="PTHR47926">
    <property type="entry name" value="PENTATRICOPEPTIDE REPEAT-CONTAINING PROTEIN"/>
    <property type="match status" value="1"/>
</dbReference>
<feature type="repeat" description="PPR" evidence="3">
    <location>
        <begin position="266"/>
        <end position="300"/>
    </location>
</feature>
<dbReference type="PROSITE" id="PS51375">
    <property type="entry name" value="PPR"/>
    <property type="match status" value="2"/>
</dbReference>
<dbReference type="AlphaFoldDB" id="A0AAV7FBI1"/>
<organism evidence="5 6">
    <name type="scientific">Aristolochia fimbriata</name>
    <name type="common">White veined hardy Dutchman's pipe vine</name>
    <dbReference type="NCBI Taxonomy" id="158543"/>
    <lineage>
        <taxon>Eukaryota</taxon>
        <taxon>Viridiplantae</taxon>
        <taxon>Streptophyta</taxon>
        <taxon>Embryophyta</taxon>
        <taxon>Tracheophyta</taxon>
        <taxon>Spermatophyta</taxon>
        <taxon>Magnoliopsida</taxon>
        <taxon>Magnoliidae</taxon>
        <taxon>Piperales</taxon>
        <taxon>Aristolochiaceae</taxon>
        <taxon>Aristolochia</taxon>
    </lineage>
</organism>
<dbReference type="InterPro" id="IPR002885">
    <property type="entry name" value="PPR_rpt"/>
</dbReference>
<evidence type="ECO:0000256" key="2">
    <source>
        <dbReference type="ARBA" id="ARBA00022737"/>
    </source>
</evidence>
<evidence type="ECO:0000313" key="5">
    <source>
        <dbReference type="EMBL" id="KAG9457421.1"/>
    </source>
</evidence>
<feature type="domain" description="DYW" evidence="4">
    <location>
        <begin position="481"/>
        <end position="562"/>
    </location>
</feature>
<protein>
    <recommendedName>
        <fullName evidence="4">DYW domain-containing protein</fullName>
    </recommendedName>
</protein>
<dbReference type="EMBL" id="JAINDJ010000002">
    <property type="protein sequence ID" value="KAG9457421.1"/>
    <property type="molecule type" value="Genomic_DNA"/>
</dbReference>
<comment type="similarity">
    <text evidence="1">Belongs to the PPR family. PCMP-H subfamily.</text>
</comment>
<evidence type="ECO:0000259" key="4">
    <source>
        <dbReference type="Pfam" id="PF14432"/>
    </source>
</evidence>
<dbReference type="InterPro" id="IPR046848">
    <property type="entry name" value="E_motif"/>
</dbReference>
<dbReference type="InterPro" id="IPR011990">
    <property type="entry name" value="TPR-like_helical_dom_sf"/>
</dbReference>
<comment type="caution">
    <text evidence="5">The sequence shown here is derived from an EMBL/GenBank/DDBJ whole genome shotgun (WGS) entry which is preliminary data.</text>
</comment>
<sequence>MGQFKQTHARFVIAGEVYPSSAFRPVISFSALHPSGDIDYAFLLLVRSRTLQTLFPFNTLIRGFARRRGSDSLANSVVVFRLIPEFGLSPNNFTFTFLFQCCSSSLQLKLGRQLHCMIAKTTVQTDIFVRNSMIQFYSVCGQLDDARRVFDQTTRLFNEMPSRNLVSWVIMISGYSQTGWQLESLELFRQMQLLGGPEPNAAILVSILSSASQLGALTNGKWVHSYIQKRNIRMDSILSATLIDMYAKCGCIDLAMQVFESSPEKDVYNYTAAISGLATNGRGEKSIWLFEQMKREGIVPDSICFIAVLCACGHMGWVERGFDYFHSMANVHEIEPELDHYTCMVDLLGRAGLLVEAERLIMSMPIRPDNAVWGALLGSCRLHKNPDMAKRVGSRLLKSDPHHDGRYVILSNIYAESNKEYEALKVWNSMKRRRIKRVPGSSSIEVDGIIHEFVAGDRSHEESNEIYLQWENIVEEIRKAGYVVETKEVILDVEESAVGLHSEKLALAYGFIHTDPGSELRIVKNIRICDDCHSDIKLVSMCYNRKIVVRDRKQFHHFEAGIEQPNGGQTSIEKEISGGNGTKNRYRMKWIHVVAPDDDFFYSGNWNHNQVTGSHQKFELHKFAEGPSLSIMTNFTMLLQCRKYADEGYPLLQFLWLSYIGTVQPQDIF</sequence>
<dbReference type="Gene3D" id="1.25.40.10">
    <property type="entry name" value="Tetratricopeptide repeat domain"/>
    <property type="match status" value="3"/>
</dbReference>
<reference evidence="5 6" key="1">
    <citation type="submission" date="2021-07" db="EMBL/GenBank/DDBJ databases">
        <title>The Aristolochia fimbriata genome: insights into angiosperm evolution, floral development and chemical biosynthesis.</title>
        <authorList>
            <person name="Jiao Y."/>
        </authorList>
    </citation>
    <scope>NUCLEOTIDE SEQUENCE [LARGE SCALE GENOMIC DNA]</scope>
    <source>
        <strain evidence="5">IBCAS-2021</strain>
        <tissue evidence="5">Leaf</tissue>
    </source>
</reference>
<dbReference type="Pfam" id="PF13041">
    <property type="entry name" value="PPR_2"/>
    <property type="match status" value="1"/>
</dbReference>
<proteinExistence type="inferred from homology"/>
<keyword evidence="2" id="KW-0677">Repeat</keyword>
<dbReference type="Pfam" id="PF14432">
    <property type="entry name" value="DYW_deaminase"/>
    <property type="match status" value="1"/>
</dbReference>
<dbReference type="PANTHER" id="PTHR47926:SF436">
    <property type="entry name" value="PENTATRICOPEPTIDE REPEAT-CONTAINING PROTEIN ELI1, CHLOROPLASTIC-LIKE ISOFORM X2"/>
    <property type="match status" value="1"/>
</dbReference>
<accession>A0AAV7FBI1</accession>
<dbReference type="Pfam" id="PF20431">
    <property type="entry name" value="E_motif"/>
    <property type="match status" value="1"/>
</dbReference>
<dbReference type="GO" id="GO:0009451">
    <property type="term" value="P:RNA modification"/>
    <property type="evidence" value="ECO:0007669"/>
    <property type="project" value="InterPro"/>
</dbReference>
<keyword evidence="6" id="KW-1185">Reference proteome</keyword>
<dbReference type="FunFam" id="1.25.40.10:FF:000690">
    <property type="entry name" value="Pentatricopeptide repeat-containing protein"/>
    <property type="match status" value="1"/>
</dbReference>
<dbReference type="InterPro" id="IPR046960">
    <property type="entry name" value="PPR_At4g14850-like_plant"/>
</dbReference>
<name>A0AAV7FBI1_ARIFI</name>
<dbReference type="NCBIfam" id="TIGR00756">
    <property type="entry name" value="PPR"/>
    <property type="match status" value="1"/>
</dbReference>
<feature type="repeat" description="PPR" evidence="3">
    <location>
        <begin position="164"/>
        <end position="198"/>
    </location>
</feature>
<dbReference type="GO" id="GO:0003729">
    <property type="term" value="F:mRNA binding"/>
    <property type="evidence" value="ECO:0007669"/>
    <property type="project" value="UniProtKB-ARBA"/>
</dbReference>
<dbReference type="Proteomes" id="UP000825729">
    <property type="component" value="Unassembled WGS sequence"/>
</dbReference>
<gene>
    <name evidence="5" type="ORF">H6P81_001929</name>
</gene>
<dbReference type="GO" id="GO:0008270">
    <property type="term" value="F:zinc ion binding"/>
    <property type="evidence" value="ECO:0007669"/>
    <property type="project" value="InterPro"/>
</dbReference>